<evidence type="ECO:0000256" key="5">
    <source>
        <dbReference type="RuleBase" id="RU003512"/>
    </source>
</evidence>
<gene>
    <name evidence="6" type="ORF">DSM106972_065110</name>
</gene>
<evidence type="ECO:0000313" key="7">
    <source>
        <dbReference type="Proteomes" id="UP000271624"/>
    </source>
</evidence>
<dbReference type="SUPFAM" id="SSF53807">
    <property type="entry name" value="Helical backbone' metal receptor"/>
    <property type="match status" value="1"/>
</dbReference>
<dbReference type="CDD" id="cd01137">
    <property type="entry name" value="PsaA"/>
    <property type="match status" value="1"/>
</dbReference>
<name>A0A433V760_9CYAN</name>
<dbReference type="Pfam" id="PF01297">
    <property type="entry name" value="ZnuA"/>
    <property type="match status" value="1"/>
</dbReference>
<dbReference type="Gene3D" id="3.40.50.1980">
    <property type="entry name" value="Nitrogenase molybdenum iron protein domain"/>
    <property type="match status" value="2"/>
</dbReference>
<accession>A0A433V760</accession>
<keyword evidence="3" id="KW-0479">Metal-binding</keyword>
<keyword evidence="2 5" id="KW-0813">Transport</keyword>
<dbReference type="EMBL" id="RSCL01000018">
    <property type="protein sequence ID" value="RUT01888.1"/>
    <property type="molecule type" value="Genomic_DNA"/>
</dbReference>
<dbReference type="GO" id="GO:0030313">
    <property type="term" value="C:cell envelope"/>
    <property type="evidence" value="ECO:0007669"/>
    <property type="project" value="UniProtKB-SubCell"/>
</dbReference>
<comment type="similarity">
    <text evidence="5">Belongs to the bacterial solute-binding protein 9 family.</text>
</comment>
<keyword evidence="4" id="KW-0732">Signal</keyword>
<dbReference type="RefSeq" id="WP_233787418.1">
    <property type="nucleotide sequence ID" value="NZ_RSCL01000018.1"/>
</dbReference>
<dbReference type="GO" id="GO:0046872">
    <property type="term" value="F:metal ion binding"/>
    <property type="evidence" value="ECO:0007669"/>
    <property type="project" value="UniProtKB-KW"/>
</dbReference>
<evidence type="ECO:0000313" key="6">
    <source>
        <dbReference type="EMBL" id="RUT01888.1"/>
    </source>
</evidence>
<evidence type="ECO:0000256" key="2">
    <source>
        <dbReference type="ARBA" id="ARBA00022448"/>
    </source>
</evidence>
<keyword evidence="7" id="KW-1185">Reference proteome</keyword>
<reference evidence="6" key="1">
    <citation type="submission" date="2018-12" db="EMBL/GenBank/DDBJ databases">
        <authorList>
            <person name="Will S."/>
            <person name="Neumann-Schaal M."/>
            <person name="Henke P."/>
        </authorList>
    </citation>
    <scope>NUCLEOTIDE SEQUENCE</scope>
    <source>
        <strain evidence="6">PCC 7102</strain>
    </source>
</reference>
<dbReference type="PANTHER" id="PTHR42953:SF1">
    <property type="entry name" value="METAL-BINDING PROTEIN HI_0362-RELATED"/>
    <property type="match status" value="1"/>
</dbReference>
<dbReference type="PRINTS" id="PR00690">
    <property type="entry name" value="ADHESNFAMILY"/>
</dbReference>
<proteinExistence type="inferred from homology"/>
<comment type="subcellular location">
    <subcellularLocation>
        <location evidence="1">Cell envelope</location>
    </subcellularLocation>
</comment>
<dbReference type="Proteomes" id="UP000271624">
    <property type="component" value="Unassembled WGS sequence"/>
</dbReference>
<dbReference type="PANTHER" id="PTHR42953">
    <property type="entry name" value="HIGH-AFFINITY ZINC UPTAKE SYSTEM PROTEIN ZNUA-RELATED"/>
    <property type="match status" value="1"/>
</dbReference>
<dbReference type="GO" id="GO:0030001">
    <property type="term" value="P:metal ion transport"/>
    <property type="evidence" value="ECO:0007669"/>
    <property type="project" value="InterPro"/>
</dbReference>
<dbReference type="InterPro" id="IPR006127">
    <property type="entry name" value="ZnuA-like"/>
</dbReference>
<reference evidence="6" key="2">
    <citation type="journal article" date="2019" name="Genome Biol. Evol.">
        <title>Day and night: Metabolic profiles and evolutionary relationships of six axenic non-marine cyanobacteria.</title>
        <authorList>
            <person name="Will S.E."/>
            <person name="Henke P."/>
            <person name="Boedeker C."/>
            <person name="Huang S."/>
            <person name="Brinkmann H."/>
            <person name="Rohde M."/>
            <person name="Jarek M."/>
            <person name="Friedl T."/>
            <person name="Seufert S."/>
            <person name="Schumacher M."/>
            <person name="Overmann J."/>
            <person name="Neumann-Schaal M."/>
            <person name="Petersen J."/>
        </authorList>
    </citation>
    <scope>NUCLEOTIDE SEQUENCE [LARGE SCALE GENOMIC DNA]</scope>
    <source>
        <strain evidence="6">PCC 7102</strain>
    </source>
</reference>
<dbReference type="PRINTS" id="PR00691">
    <property type="entry name" value="ADHESINB"/>
</dbReference>
<evidence type="ECO:0000256" key="1">
    <source>
        <dbReference type="ARBA" id="ARBA00004196"/>
    </source>
</evidence>
<comment type="caution">
    <text evidence="6">The sequence shown here is derived from an EMBL/GenBank/DDBJ whole genome shotgun (WGS) entry which is preliminary data.</text>
</comment>
<dbReference type="InterPro" id="IPR006129">
    <property type="entry name" value="AdhesinB"/>
</dbReference>
<evidence type="ECO:0000256" key="3">
    <source>
        <dbReference type="ARBA" id="ARBA00022723"/>
    </source>
</evidence>
<evidence type="ECO:0000256" key="4">
    <source>
        <dbReference type="ARBA" id="ARBA00022729"/>
    </source>
</evidence>
<sequence>MLLLTTVFGCTSSQNPSDNSSQAQISPSARTDGKKKVLTTFTILADMARNVAGDKLVVESITRPGAEIHDYEPTPSDIKRAQEADLVLFNGLGLERWFEKFMGSVRNVTSANLSDGVKPIEISSGSYLNKPNPHAWMSPNDAAIYVENIRKAFVKLDPANEATYNANAKAYIQQVKQVSQEVKTQLATLAPTQRYLVTCEGAFSYMARDYGLQEAYLWAVNSEQEGTPQQIAKVIDTVRQNKIPAVFCETTVSDEAQRQVARESNSTFAGVLYVDSLSEVGKPAATFLDLQRYNAYTLVQGLLGKSK</sequence>
<protein>
    <submittedName>
        <fullName evidence="6">Metal ABC transporter substrate-binding protein</fullName>
    </submittedName>
</protein>
<dbReference type="InterPro" id="IPR006128">
    <property type="entry name" value="Lipoprotein_PsaA-like"/>
</dbReference>
<organism evidence="6 7">
    <name type="scientific">Dulcicalothrix desertica PCC 7102</name>
    <dbReference type="NCBI Taxonomy" id="232991"/>
    <lineage>
        <taxon>Bacteria</taxon>
        <taxon>Bacillati</taxon>
        <taxon>Cyanobacteriota</taxon>
        <taxon>Cyanophyceae</taxon>
        <taxon>Nostocales</taxon>
        <taxon>Calotrichaceae</taxon>
        <taxon>Dulcicalothrix</taxon>
    </lineage>
</organism>
<dbReference type="GO" id="GO:0007155">
    <property type="term" value="P:cell adhesion"/>
    <property type="evidence" value="ECO:0007669"/>
    <property type="project" value="InterPro"/>
</dbReference>
<dbReference type="InterPro" id="IPR050492">
    <property type="entry name" value="Bact_metal-bind_prot9"/>
</dbReference>
<dbReference type="AlphaFoldDB" id="A0A433V760"/>